<keyword evidence="2" id="KW-0808">Transferase</keyword>
<dbReference type="GO" id="GO:0006400">
    <property type="term" value="P:tRNA modification"/>
    <property type="evidence" value="ECO:0007669"/>
    <property type="project" value="UniProtKB-ARBA"/>
</dbReference>
<evidence type="ECO:0000259" key="3">
    <source>
        <dbReference type="Pfam" id="PF08241"/>
    </source>
</evidence>
<evidence type="ECO:0000313" key="4">
    <source>
        <dbReference type="EMBL" id="GAH89916.1"/>
    </source>
</evidence>
<feature type="domain" description="Methyltransferase type 11" evidence="3">
    <location>
        <begin position="40"/>
        <end position="137"/>
    </location>
</feature>
<dbReference type="InterPro" id="IPR029063">
    <property type="entry name" value="SAM-dependent_MTases_sf"/>
</dbReference>
<keyword evidence="1" id="KW-0489">Methyltransferase</keyword>
<dbReference type="GO" id="GO:0008175">
    <property type="term" value="F:tRNA methyltransferase activity"/>
    <property type="evidence" value="ECO:0007669"/>
    <property type="project" value="UniProtKB-ARBA"/>
</dbReference>
<dbReference type="EMBL" id="BARV01002095">
    <property type="protein sequence ID" value="GAH89916.1"/>
    <property type="molecule type" value="Genomic_DNA"/>
</dbReference>
<evidence type="ECO:0000256" key="1">
    <source>
        <dbReference type="ARBA" id="ARBA00022603"/>
    </source>
</evidence>
<reference evidence="4" key="1">
    <citation type="journal article" date="2014" name="Front. Microbiol.">
        <title>High frequency of phylogenetically diverse reductive dehalogenase-homologous genes in deep subseafloor sedimentary metagenomes.</title>
        <authorList>
            <person name="Kawai M."/>
            <person name="Futagami T."/>
            <person name="Toyoda A."/>
            <person name="Takaki Y."/>
            <person name="Nishi S."/>
            <person name="Hori S."/>
            <person name="Arai W."/>
            <person name="Tsubouchi T."/>
            <person name="Morono Y."/>
            <person name="Uchiyama I."/>
            <person name="Ito T."/>
            <person name="Fujiyama A."/>
            <person name="Inagaki F."/>
            <person name="Takami H."/>
        </authorList>
    </citation>
    <scope>NUCLEOTIDE SEQUENCE</scope>
    <source>
        <strain evidence="4">Expedition CK06-06</strain>
    </source>
</reference>
<dbReference type="GO" id="GO:0008757">
    <property type="term" value="F:S-adenosylmethionine-dependent methyltransferase activity"/>
    <property type="evidence" value="ECO:0007669"/>
    <property type="project" value="InterPro"/>
</dbReference>
<dbReference type="Pfam" id="PF08241">
    <property type="entry name" value="Methyltransf_11"/>
    <property type="match status" value="1"/>
</dbReference>
<dbReference type="InterPro" id="IPR051422">
    <property type="entry name" value="AlkB_tRNA_MeTrf/Diox"/>
</dbReference>
<dbReference type="SUPFAM" id="SSF53335">
    <property type="entry name" value="S-adenosyl-L-methionine-dependent methyltransferases"/>
    <property type="match status" value="1"/>
</dbReference>
<dbReference type="PANTHER" id="PTHR13069:SF21">
    <property type="entry name" value="ALKYLATED DNA REPAIR PROTEIN ALKB HOMOLOG 8"/>
    <property type="match status" value="1"/>
</dbReference>
<dbReference type="CDD" id="cd02440">
    <property type="entry name" value="AdoMet_MTases"/>
    <property type="match status" value="1"/>
</dbReference>
<dbReference type="AlphaFoldDB" id="X1J5A6"/>
<comment type="caution">
    <text evidence="4">The sequence shown here is derived from an EMBL/GenBank/DDBJ whole genome shotgun (WGS) entry which is preliminary data.</text>
</comment>
<dbReference type="PANTHER" id="PTHR13069">
    <property type="entry name" value="ALKYLATED DNA REPAIR PROTEIN ALKB HOMOLOG 8"/>
    <property type="match status" value="1"/>
</dbReference>
<evidence type="ECO:0000256" key="2">
    <source>
        <dbReference type="ARBA" id="ARBA00022679"/>
    </source>
</evidence>
<proteinExistence type="predicted"/>
<dbReference type="InterPro" id="IPR013216">
    <property type="entry name" value="Methyltransf_11"/>
</dbReference>
<protein>
    <recommendedName>
        <fullName evidence="3">Methyltransferase type 11 domain-containing protein</fullName>
    </recommendedName>
</protein>
<accession>X1J5A6</accession>
<dbReference type="Gene3D" id="3.40.50.150">
    <property type="entry name" value="Vaccinia Virus protein VP39"/>
    <property type="match status" value="1"/>
</dbReference>
<name>X1J5A6_9ZZZZ</name>
<gene>
    <name evidence="4" type="ORF">S06H3_05609</name>
</gene>
<dbReference type="GO" id="GO:0032259">
    <property type="term" value="P:methylation"/>
    <property type="evidence" value="ECO:0007669"/>
    <property type="project" value="UniProtKB-KW"/>
</dbReference>
<organism evidence="4">
    <name type="scientific">marine sediment metagenome</name>
    <dbReference type="NCBI Taxonomy" id="412755"/>
    <lineage>
        <taxon>unclassified sequences</taxon>
        <taxon>metagenomes</taxon>
        <taxon>ecological metagenomes</taxon>
    </lineage>
</organism>
<sequence length="147" mass="17386">MKRQKEIMRKIAEHFSETRVKLWKDIIFLADFVKDGDKILDLGCGNGRLFELFKDKKIDYIGIDLSKKLIEIARDKYKDYPNVKFLVRDALDTGFDENSFDLVYSIALLHQIPSKKYRLQSLNEVNRILKSEGFLIVTVWNLWQKNI</sequence>